<feature type="chain" id="PRO_5006389259" description="Dihydroorotase" evidence="1">
    <location>
        <begin position="22"/>
        <end position="119"/>
    </location>
</feature>
<comment type="caution">
    <text evidence="2">The sequence shown here is derived from an EMBL/GenBank/DDBJ whole genome shotgun (WGS) entry which is preliminary data.</text>
</comment>
<evidence type="ECO:0000313" key="2">
    <source>
        <dbReference type="EMBL" id="KRG30157.1"/>
    </source>
</evidence>
<accession>A0A0Q9ZAS9</accession>
<protein>
    <recommendedName>
        <fullName evidence="4">Dihydroorotase</fullName>
    </recommendedName>
</protein>
<keyword evidence="3" id="KW-1185">Reference proteome</keyword>
<dbReference type="AlphaFoldDB" id="A0A0Q9ZAS9"/>
<reference evidence="2" key="1">
    <citation type="submission" date="2015-10" db="EMBL/GenBank/DDBJ databases">
        <title>Draft genome sequence of Salegentibacter mishustinae KCTC 12263.</title>
        <authorList>
            <person name="Lin W."/>
            <person name="Zheng Q."/>
        </authorList>
    </citation>
    <scope>NUCLEOTIDE SEQUENCE [LARGE SCALE GENOMIC DNA]</scope>
    <source>
        <strain evidence="2">KCTC 12263</strain>
    </source>
</reference>
<feature type="signal peptide" evidence="1">
    <location>
        <begin position="1"/>
        <end position="21"/>
    </location>
</feature>
<sequence>MVMRNILLIPIMLIFAFQVEAQNQTESVKVGDILVINKAENQNFKSLDLPRANFIIKKGGIANYKSLVGNRVEVAEINTNDAGETTVILKREDGRKFFRTHTTISANIDEALKNGELIL</sequence>
<proteinExistence type="predicted"/>
<gene>
    <name evidence="2" type="ORF">APR42_13290</name>
</gene>
<dbReference type="EMBL" id="LKTP01000002">
    <property type="protein sequence ID" value="KRG30157.1"/>
    <property type="molecule type" value="Genomic_DNA"/>
</dbReference>
<dbReference type="STRING" id="270918.APR42_13290"/>
<keyword evidence="1" id="KW-0732">Signal</keyword>
<dbReference type="Proteomes" id="UP000051643">
    <property type="component" value="Unassembled WGS sequence"/>
</dbReference>
<evidence type="ECO:0000313" key="3">
    <source>
        <dbReference type="Proteomes" id="UP000051643"/>
    </source>
</evidence>
<organism evidence="2 3">
    <name type="scientific">Salegentibacter mishustinae</name>
    <dbReference type="NCBI Taxonomy" id="270918"/>
    <lineage>
        <taxon>Bacteria</taxon>
        <taxon>Pseudomonadati</taxon>
        <taxon>Bacteroidota</taxon>
        <taxon>Flavobacteriia</taxon>
        <taxon>Flavobacteriales</taxon>
        <taxon>Flavobacteriaceae</taxon>
        <taxon>Salegentibacter</taxon>
    </lineage>
</organism>
<evidence type="ECO:0008006" key="4">
    <source>
        <dbReference type="Google" id="ProtNLM"/>
    </source>
</evidence>
<name>A0A0Q9ZAS9_9FLAO</name>
<evidence type="ECO:0000256" key="1">
    <source>
        <dbReference type="SAM" id="SignalP"/>
    </source>
</evidence>